<dbReference type="Proteomes" id="UP000433483">
    <property type="component" value="Unassembled WGS sequence"/>
</dbReference>
<protein>
    <submittedName>
        <fullName evidence="1">Uncharacterized protein</fullName>
    </submittedName>
</protein>
<accession>A0A6A3EAA5</accession>
<dbReference type="Proteomes" id="UP000460718">
    <property type="component" value="Unassembled WGS sequence"/>
</dbReference>
<evidence type="ECO:0000313" key="8">
    <source>
        <dbReference type="Proteomes" id="UP000440367"/>
    </source>
</evidence>
<dbReference type="Proteomes" id="UP000476176">
    <property type="component" value="Unassembled WGS sequence"/>
</dbReference>
<sequence>MAEMAEPGRTQWTKYCTDADQVAHVSNELRLKMLSPEERKKNPVSQTL</sequence>
<dbReference type="EMBL" id="QXGF01001375">
    <property type="protein sequence ID" value="KAE8930475.1"/>
    <property type="molecule type" value="Genomic_DNA"/>
</dbReference>
<evidence type="ECO:0000313" key="9">
    <source>
        <dbReference type="Proteomes" id="UP000460718"/>
    </source>
</evidence>
<keyword evidence="7" id="KW-1185">Reference proteome</keyword>
<dbReference type="EMBL" id="QXGB01000875">
    <property type="protein sequence ID" value="KAE9202220.1"/>
    <property type="molecule type" value="Genomic_DNA"/>
</dbReference>
<evidence type="ECO:0000313" key="2">
    <source>
        <dbReference type="EMBL" id="KAE9024240.1"/>
    </source>
</evidence>
<dbReference type="Proteomes" id="UP000429523">
    <property type="component" value="Unassembled WGS sequence"/>
</dbReference>
<evidence type="ECO:0000313" key="7">
    <source>
        <dbReference type="Proteomes" id="UP000433483"/>
    </source>
</evidence>
<evidence type="ECO:0000313" key="4">
    <source>
        <dbReference type="EMBL" id="KAE9214241.1"/>
    </source>
</evidence>
<name>A0A6A3EAA5_9STRA</name>
<dbReference type="Proteomes" id="UP000440367">
    <property type="component" value="Unassembled WGS sequence"/>
</dbReference>
<dbReference type="EMBL" id="QXGC01000993">
    <property type="protein sequence ID" value="KAE9214241.1"/>
    <property type="molecule type" value="Genomic_DNA"/>
</dbReference>
<evidence type="ECO:0000313" key="10">
    <source>
        <dbReference type="Proteomes" id="UP000476176"/>
    </source>
</evidence>
<reference evidence="6 7" key="1">
    <citation type="submission" date="2018-08" db="EMBL/GenBank/DDBJ databases">
        <title>Genomic investigation of the strawberry pathogen Phytophthora fragariae indicates pathogenicity is determined by transcriptional variation in three key races.</title>
        <authorList>
            <person name="Adams T.M."/>
            <person name="Armitage A.D."/>
            <person name="Sobczyk M.K."/>
            <person name="Bates H.J."/>
            <person name="Dunwell J.M."/>
            <person name="Nellist C.F."/>
            <person name="Harrison R.J."/>
        </authorList>
    </citation>
    <scope>NUCLEOTIDE SEQUENCE [LARGE SCALE GENOMIC DNA]</scope>
    <source>
        <strain evidence="5 8">BC-1</strain>
        <strain evidence="4 10">BC-23</strain>
        <strain evidence="3 7">NOV-27</strain>
        <strain evidence="1 6">NOV-9</strain>
        <strain evidence="2 9">SCRP245</strain>
    </source>
</reference>
<organism evidence="1 6">
    <name type="scientific">Phytophthora fragariae</name>
    <dbReference type="NCBI Taxonomy" id="53985"/>
    <lineage>
        <taxon>Eukaryota</taxon>
        <taxon>Sar</taxon>
        <taxon>Stramenopiles</taxon>
        <taxon>Oomycota</taxon>
        <taxon>Peronosporomycetes</taxon>
        <taxon>Peronosporales</taxon>
        <taxon>Peronosporaceae</taxon>
        <taxon>Phytophthora</taxon>
    </lineage>
</organism>
<comment type="caution">
    <text evidence="1">The sequence shown here is derived from an EMBL/GenBank/DDBJ whole genome shotgun (WGS) entry which is preliminary data.</text>
</comment>
<evidence type="ECO:0000313" key="5">
    <source>
        <dbReference type="EMBL" id="KAE9229576.1"/>
    </source>
</evidence>
<evidence type="ECO:0000313" key="3">
    <source>
        <dbReference type="EMBL" id="KAE9202220.1"/>
    </source>
</evidence>
<evidence type="ECO:0000313" key="1">
    <source>
        <dbReference type="EMBL" id="KAE8930475.1"/>
    </source>
</evidence>
<dbReference type="AlphaFoldDB" id="A0A6A3EAA5"/>
<dbReference type="EMBL" id="QXFW01000121">
    <property type="protein sequence ID" value="KAE9024240.1"/>
    <property type="molecule type" value="Genomic_DNA"/>
</dbReference>
<dbReference type="EMBL" id="QXGD01000664">
    <property type="protein sequence ID" value="KAE9229576.1"/>
    <property type="molecule type" value="Genomic_DNA"/>
</dbReference>
<dbReference type="OrthoDB" id="10282464at2759"/>
<evidence type="ECO:0000313" key="6">
    <source>
        <dbReference type="Proteomes" id="UP000429523"/>
    </source>
</evidence>
<proteinExistence type="predicted"/>
<gene>
    <name evidence="5" type="ORF">PF002_g13265</name>
    <name evidence="4" type="ORF">PF004_g15102</name>
    <name evidence="3" type="ORF">PF005_g14655</name>
    <name evidence="1" type="ORF">PF009_g19438</name>
    <name evidence="2" type="ORF">PF011_g3607</name>
</gene>